<proteinExistence type="predicted"/>
<comment type="caution">
    <text evidence="2">The sequence shown here is derived from an EMBL/GenBank/DDBJ whole genome shotgun (WGS) entry which is preliminary data.</text>
</comment>
<sequence length="75" mass="8433">MIQILLLAICGGLGAALPLLLFRSWLLWSLYDFSTFSLELFELLEKGLKRTAFTYGLATIIGTVFTLIIGFWMAE</sequence>
<organism evidence="2 3">
    <name type="scientific">Geomicrobium halophilum</name>
    <dbReference type="NCBI Taxonomy" id="549000"/>
    <lineage>
        <taxon>Bacteria</taxon>
        <taxon>Bacillati</taxon>
        <taxon>Bacillota</taxon>
        <taxon>Bacilli</taxon>
        <taxon>Bacillales</taxon>
        <taxon>Geomicrobium</taxon>
    </lineage>
</organism>
<reference evidence="2 3" key="1">
    <citation type="submission" date="2020-08" db="EMBL/GenBank/DDBJ databases">
        <title>Genomic Encyclopedia of Type Strains, Phase IV (KMG-IV): sequencing the most valuable type-strain genomes for metagenomic binning, comparative biology and taxonomic classification.</title>
        <authorList>
            <person name="Goeker M."/>
        </authorList>
    </citation>
    <scope>NUCLEOTIDE SEQUENCE [LARGE SCALE GENOMIC DNA]</scope>
    <source>
        <strain evidence="2 3">DSM 21769</strain>
    </source>
</reference>
<dbReference type="EMBL" id="JACHHJ010000001">
    <property type="protein sequence ID" value="MBB6448420.1"/>
    <property type="molecule type" value="Genomic_DNA"/>
</dbReference>
<name>A0A841PI03_9BACL</name>
<evidence type="ECO:0000313" key="3">
    <source>
        <dbReference type="Proteomes" id="UP000568839"/>
    </source>
</evidence>
<keyword evidence="1" id="KW-0812">Transmembrane</keyword>
<dbReference type="RefSeq" id="WP_184402416.1">
    <property type="nucleotide sequence ID" value="NZ_JACHHJ010000001.1"/>
</dbReference>
<dbReference type="Proteomes" id="UP000568839">
    <property type="component" value="Unassembled WGS sequence"/>
</dbReference>
<keyword evidence="1" id="KW-1133">Transmembrane helix</keyword>
<evidence type="ECO:0000256" key="1">
    <source>
        <dbReference type="SAM" id="Phobius"/>
    </source>
</evidence>
<dbReference type="AlphaFoldDB" id="A0A841PI03"/>
<evidence type="ECO:0000313" key="2">
    <source>
        <dbReference type="EMBL" id="MBB6448420.1"/>
    </source>
</evidence>
<gene>
    <name evidence="2" type="ORF">HNR44_000369</name>
</gene>
<protein>
    <submittedName>
        <fullName evidence="2">Fluoride ion exporter CrcB/FEX</fullName>
    </submittedName>
</protein>
<keyword evidence="1" id="KW-0472">Membrane</keyword>
<feature type="transmembrane region" description="Helical" evidence="1">
    <location>
        <begin position="53"/>
        <end position="74"/>
    </location>
</feature>
<accession>A0A841PI03</accession>
<keyword evidence="3" id="KW-1185">Reference proteome</keyword>